<feature type="domain" description="C2H2-type" evidence="8">
    <location>
        <begin position="335"/>
        <end position="363"/>
    </location>
</feature>
<evidence type="ECO:0000256" key="6">
    <source>
        <dbReference type="ARBA" id="ARBA00023242"/>
    </source>
</evidence>
<keyword evidence="6" id="KW-0539">Nucleus</keyword>
<dbReference type="GO" id="GO:0008270">
    <property type="term" value="F:zinc ion binding"/>
    <property type="evidence" value="ECO:0007669"/>
    <property type="project" value="UniProtKB-KW"/>
</dbReference>
<dbReference type="GO" id="GO:0000977">
    <property type="term" value="F:RNA polymerase II transcription regulatory region sequence-specific DNA binding"/>
    <property type="evidence" value="ECO:0007669"/>
    <property type="project" value="TreeGrafter"/>
</dbReference>
<evidence type="ECO:0000313" key="10">
    <source>
        <dbReference type="Proteomes" id="UP001314205"/>
    </source>
</evidence>
<keyword evidence="5" id="KW-0862">Zinc</keyword>
<evidence type="ECO:0000256" key="4">
    <source>
        <dbReference type="ARBA" id="ARBA00022771"/>
    </source>
</evidence>
<evidence type="ECO:0000256" key="3">
    <source>
        <dbReference type="ARBA" id="ARBA00022737"/>
    </source>
</evidence>
<feature type="domain" description="C2H2-type" evidence="8">
    <location>
        <begin position="420"/>
        <end position="443"/>
    </location>
</feature>
<dbReference type="Pfam" id="PF00096">
    <property type="entry name" value="zf-C2H2"/>
    <property type="match status" value="4"/>
</dbReference>
<name>A0AAV1LL93_9NEOP</name>
<dbReference type="PROSITE" id="PS00028">
    <property type="entry name" value="ZINC_FINGER_C2H2_1"/>
    <property type="match status" value="6"/>
</dbReference>
<proteinExistence type="predicted"/>
<dbReference type="InterPro" id="IPR012934">
    <property type="entry name" value="Znf_AD"/>
</dbReference>
<dbReference type="FunFam" id="3.30.160.60:FF:000446">
    <property type="entry name" value="Zinc finger protein"/>
    <property type="match status" value="1"/>
</dbReference>
<keyword evidence="2" id="KW-0479">Metal-binding</keyword>
<dbReference type="InterPro" id="IPR013087">
    <property type="entry name" value="Znf_C2H2_type"/>
</dbReference>
<evidence type="ECO:0000256" key="5">
    <source>
        <dbReference type="ARBA" id="ARBA00022833"/>
    </source>
</evidence>
<comment type="subcellular location">
    <subcellularLocation>
        <location evidence="1">Nucleus</location>
    </subcellularLocation>
</comment>
<dbReference type="SUPFAM" id="SSF57667">
    <property type="entry name" value="beta-beta-alpha zinc fingers"/>
    <property type="match status" value="5"/>
</dbReference>
<comment type="caution">
    <text evidence="9">The sequence shown here is derived from an EMBL/GenBank/DDBJ whole genome shotgun (WGS) entry which is preliminary data.</text>
</comment>
<keyword evidence="3" id="KW-0677">Repeat</keyword>
<accession>A0AAV1LL93</accession>
<gene>
    <name evidence="9" type="ORF">PARMNEM_LOCUS14533</name>
</gene>
<feature type="domain" description="C2H2-type" evidence="8">
    <location>
        <begin position="217"/>
        <end position="245"/>
    </location>
</feature>
<feature type="domain" description="C2H2-type" evidence="8">
    <location>
        <begin position="392"/>
        <end position="419"/>
    </location>
</feature>
<feature type="domain" description="C2H2-type" evidence="8">
    <location>
        <begin position="245"/>
        <end position="268"/>
    </location>
</feature>
<sequence length="519" mass="60140">MSSINNALYHILTRKYAFCCLCFKSVEQNAVNIHEEVILKIKHCESFIKLSDILASLLGDKTYSNVSTFNTICEQCMKSAINCYTFIQNVKENSEQLCSILEVLSNCFENTTQEINECQSLFISLDIDNYTSKQFYDSKQLSKLSQAAGLQRFQSMIHTKQTKPKIQIEIFPRGIKEENSITHFRKKGKRLKSRETTLLVPIPTSEMLYDKNDRNNFKCKDCLKDFPSLSNLRNHYIRVHAPKAFKCSVCHRKFGSQSILDAHKKESHCTIVCSECGKTFHNRHTLRMHEMAHEGLKLVCQDCGRIYKSHTSFKKHIGLNVCGQKTRANPAEAKFTCDYCNKKYTQKVSLRVHIQHEHGNYKSHECKWCKKKFWAQSRLKAHIVKHTQEKNFHCDICGGKFVTKESLLYHTRTHTGEKPYKCEHCESRFLSASRRAEHIKSQHLNATLECDVCHCKFKTQHCLHKHKKTHSVIKNNSVNLFCQALSGDLNIQIPENDKIYLDVSDDCDDFNVEMTNVKL</sequence>
<protein>
    <recommendedName>
        <fullName evidence="8">C2H2-type domain-containing protein</fullName>
    </recommendedName>
</protein>
<dbReference type="SMART" id="SM00868">
    <property type="entry name" value="zf-AD"/>
    <property type="match status" value="1"/>
</dbReference>
<dbReference type="Gene3D" id="3.30.160.60">
    <property type="entry name" value="Classic Zinc Finger"/>
    <property type="match status" value="6"/>
</dbReference>
<dbReference type="GO" id="GO:0005634">
    <property type="term" value="C:nucleus"/>
    <property type="evidence" value="ECO:0007669"/>
    <property type="project" value="InterPro"/>
</dbReference>
<evidence type="ECO:0000259" key="8">
    <source>
        <dbReference type="PROSITE" id="PS50157"/>
    </source>
</evidence>
<evidence type="ECO:0000313" key="9">
    <source>
        <dbReference type="EMBL" id="CAK1594979.1"/>
    </source>
</evidence>
<dbReference type="InterPro" id="IPR036236">
    <property type="entry name" value="Znf_C2H2_sf"/>
</dbReference>
<dbReference type="EMBL" id="CAVLGL010000091">
    <property type="protein sequence ID" value="CAK1594979.1"/>
    <property type="molecule type" value="Genomic_DNA"/>
</dbReference>
<dbReference type="Proteomes" id="UP001314205">
    <property type="component" value="Unassembled WGS sequence"/>
</dbReference>
<dbReference type="PROSITE" id="PS50157">
    <property type="entry name" value="ZINC_FINGER_C2H2_2"/>
    <property type="match status" value="8"/>
</dbReference>
<evidence type="ECO:0000256" key="2">
    <source>
        <dbReference type="ARBA" id="ARBA00022723"/>
    </source>
</evidence>
<keyword evidence="4 7" id="KW-0863">Zinc-finger</keyword>
<reference evidence="9 10" key="1">
    <citation type="submission" date="2023-11" db="EMBL/GenBank/DDBJ databases">
        <authorList>
            <person name="Hedman E."/>
            <person name="Englund M."/>
            <person name="Stromberg M."/>
            <person name="Nyberg Akerstrom W."/>
            <person name="Nylinder S."/>
            <person name="Jareborg N."/>
            <person name="Kallberg Y."/>
            <person name="Kronander E."/>
        </authorList>
    </citation>
    <scope>NUCLEOTIDE SEQUENCE [LARGE SCALE GENOMIC DNA]</scope>
</reference>
<dbReference type="GO" id="GO:0000981">
    <property type="term" value="F:DNA-binding transcription factor activity, RNA polymerase II-specific"/>
    <property type="evidence" value="ECO:0007669"/>
    <property type="project" value="TreeGrafter"/>
</dbReference>
<organism evidence="9 10">
    <name type="scientific">Parnassius mnemosyne</name>
    <name type="common">clouded apollo</name>
    <dbReference type="NCBI Taxonomy" id="213953"/>
    <lineage>
        <taxon>Eukaryota</taxon>
        <taxon>Metazoa</taxon>
        <taxon>Ecdysozoa</taxon>
        <taxon>Arthropoda</taxon>
        <taxon>Hexapoda</taxon>
        <taxon>Insecta</taxon>
        <taxon>Pterygota</taxon>
        <taxon>Neoptera</taxon>
        <taxon>Endopterygota</taxon>
        <taxon>Lepidoptera</taxon>
        <taxon>Glossata</taxon>
        <taxon>Ditrysia</taxon>
        <taxon>Papilionoidea</taxon>
        <taxon>Papilionidae</taxon>
        <taxon>Parnassiinae</taxon>
        <taxon>Parnassini</taxon>
        <taxon>Parnassius</taxon>
        <taxon>Driopa</taxon>
    </lineage>
</organism>
<feature type="domain" description="C2H2-type" evidence="8">
    <location>
        <begin position="364"/>
        <end position="391"/>
    </location>
</feature>
<feature type="domain" description="C2H2-type" evidence="8">
    <location>
        <begin position="271"/>
        <end position="298"/>
    </location>
</feature>
<dbReference type="AlphaFoldDB" id="A0AAV1LL93"/>
<dbReference type="PANTHER" id="PTHR24381:SF393">
    <property type="entry name" value="CHROMATIN-LINKED ADAPTOR FOR MSL PROTEINS, ISOFORM B"/>
    <property type="match status" value="1"/>
</dbReference>
<evidence type="ECO:0000256" key="1">
    <source>
        <dbReference type="ARBA" id="ARBA00004123"/>
    </source>
</evidence>
<dbReference type="PANTHER" id="PTHR24381">
    <property type="entry name" value="ZINC FINGER PROTEIN"/>
    <property type="match status" value="1"/>
</dbReference>
<dbReference type="SMART" id="SM00355">
    <property type="entry name" value="ZnF_C2H2"/>
    <property type="match status" value="9"/>
</dbReference>
<feature type="domain" description="C2H2-type" evidence="8">
    <location>
        <begin position="448"/>
        <end position="475"/>
    </location>
</feature>
<evidence type="ECO:0000256" key="7">
    <source>
        <dbReference type="PROSITE-ProRule" id="PRU00042"/>
    </source>
</evidence>
<keyword evidence="10" id="KW-1185">Reference proteome</keyword>